<evidence type="ECO:0000256" key="4">
    <source>
        <dbReference type="ARBA" id="ARBA00022989"/>
    </source>
</evidence>
<feature type="transmembrane region" description="Helical" evidence="7">
    <location>
        <begin position="227"/>
        <end position="250"/>
    </location>
</feature>
<keyword evidence="4 7" id="KW-1133">Transmembrane helix</keyword>
<comment type="subcellular location">
    <subcellularLocation>
        <location evidence="1">Cell membrane</location>
        <topology evidence="1">Multi-pass membrane protein</topology>
    </subcellularLocation>
</comment>
<dbReference type="Pfam" id="PF06738">
    <property type="entry name" value="ThrE"/>
    <property type="match status" value="1"/>
</dbReference>
<feature type="transmembrane region" description="Helical" evidence="7">
    <location>
        <begin position="143"/>
        <end position="160"/>
    </location>
</feature>
<dbReference type="GO" id="GO:0015744">
    <property type="term" value="P:succinate transport"/>
    <property type="evidence" value="ECO:0007669"/>
    <property type="project" value="TreeGrafter"/>
</dbReference>
<feature type="domain" description="Threonine/serine exporter-like N-terminal" evidence="8">
    <location>
        <begin position="11"/>
        <end position="248"/>
    </location>
</feature>
<dbReference type="AlphaFoldDB" id="A0A9D1L918"/>
<dbReference type="PANTHER" id="PTHR34390:SF2">
    <property type="entry name" value="SUCCINATE TRANSPORTER SUBUNIT YJJP-RELATED"/>
    <property type="match status" value="1"/>
</dbReference>
<name>A0A9D1L918_9FIRM</name>
<evidence type="ECO:0000256" key="2">
    <source>
        <dbReference type="ARBA" id="ARBA00022475"/>
    </source>
</evidence>
<comment type="similarity">
    <text evidence="6">Belongs to the ThrE exporter (TC 2.A.79) family.</text>
</comment>
<evidence type="ECO:0000256" key="5">
    <source>
        <dbReference type="ARBA" id="ARBA00023136"/>
    </source>
</evidence>
<sequence length="255" mass="27641">MMDYSKLLQAILDIAEEMLVCGAEVERVEDSIERMCAAYGCEQDRVNAFIITSNIQVTFEDPNGNIITQIRRIVRSDTNFDRLDYLNDLSRYICANTPDLDTLKEKYEEVMNRRQLPKWVQYLGAVMAAGGFAVFFGGNIADGLYAAALGIIITAVRGFFSKYESNAMALMFISSIIAGTVAVLSVPLGISVHIDKVMIGGIMLLIPGIAVTNSIRDMLAGDIGTGLLRFANSVMLAAAIACGFALPMILSGGTL</sequence>
<keyword evidence="3 7" id="KW-0812">Transmembrane</keyword>
<evidence type="ECO:0000313" key="9">
    <source>
        <dbReference type="EMBL" id="HIU27743.1"/>
    </source>
</evidence>
<evidence type="ECO:0000256" key="7">
    <source>
        <dbReference type="SAM" id="Phobius"/>
    </source>
</evidence>
<reference evidence="9" key="1">
    <citation type="submission" date="2020-10" db="EMBL/GenBank/DDBJ databases">
        <authorList>
            <person name="Gilroy R."/>
        </authorList>
    </citation>
    <scope>NUCLEOTIDE SEQUENCE</scope>
    <source>
        <strain evidence="9">11300</strain>
    </source>
</reference>
<accession>A0A9D1L918</accession>
<keyword evidence="5 7" id="KW-0472">Membrane</keyword>
<dbReference type="Proteomes" id="UP000824091">
    <property type="component" value="Unassembled WGS sequence"/>
</dbReference>
<organism evidence="9 10">
    <name type="scientific">Candidatus Fimisoma avicola</name>
    <dbReference type="NCBI Taxonomy" id="2840826"/>
    <lineage>
        <taxon>Bacteria</taxon>
        <taxon>Bacillati</taxon>
        <taxon>Bacillota</taxon>
        <taxon>Clostridia</taxon>
        <taxon>Eubacteriales</taxon>
        <taxon>Candidatus Fimisoma</taxon>
    </lineage>
</organism>
<evidence type="ECO:0000256" key="3">
    <source>
        <dbReference type="ARBA" id="ARBA00022692"/>
    </source>
</evidence>
<dbReference type="EMBL" id="DVMO01000077">
    <property type="protein sequence ID" value="HIU27743.1"/>
    <property type="molecule type" value="Genomic_DNA"/>
</dbReference>
<dbReference type="PANTHER" id="PTHR34390">
    <property type="entry name" value="UPF0442 PROTEIN YJJB-RELATED"/>
    <property type="match status" value="1"/>
</dbReference>
<protein>
    <submittedName>
        <fullName evidence="9">Threonine/serine exporter family protein</fullName>
    </submittedName>
</protein>
<dbReference type="InterPro" id="IPR050539">
    <property type="entry name" value="ThrE_Dicarb/AminoAcid_Exp"/>
</dbReference>
<feature type="transmembrane region" description="Helical" evidence="7">
    <location>
        <begin position="167"/>
        <end position="191"/>
    </location>
</feature>
<proteinExistence type="inferred from homology"/>
<feature type="transmembrane region" description="Helical" evidence="7">
    <location>
        <begin position="119"/>
        <end position="137"/>
    </location>
</feature>
<comment type="caution">
    <text evidence="9">The sequence shown here is derived from an EMBL/GenBank/DDBJ whole genome shotgun (WGS) entry which is preliminary data.</text>
</comment>
<evidence type="ECO:0000259" key="8">
    <source>
        <dbReference type="Pfam" id="PF06738"/>
    </source>
</evidence>
<evidence type="ECO:0000256" key="1">
    <source>
        <dbReference type="ARBA" id="ARBA00004651"/>
    </source>
</evidence>
<dbReference type="GO" id="GO:0022857">
    <property type="term" value="F:transmembrane transporter activity"/>
    <property type="evidence" value="ECO:0007669"/>
    <property type="project" value="InterPro"/>
</dbReference>
<reference evidence="9" key="2">
    <citation type="journal article" date="2021" name="PeerJ">
        <title>Extensive microbial diversity within the chicken gut microbiome revealed by metagenomics and culture.</title>
        <authorList>
            <person name="Gilroy R."/>
            <person name="Ravi A."/>
            <person name="Getino M."/>
            <person name="Pursley I."/>
            <person name="Horton D.L."/>
            <person name="Alikhan N.F."/>
            <person name="Baker D."/>
            <person name="Gharbi K."/>
            <person name="Hall N."/>
            <person name="Watson M."/>
            <person name="Adriaenssens E.M."/>
            <person name="Foster-Nyarko E."/>
            <person name="Jarju S."/>
            <person name="Secka A."/>
            <person name="Antonio M."/>
            <person name="Oren A."/>
            <person name="Chaudhuri R.R."/>
            <person name="La Ragione R."/>
            <person name="Hildebrand F."/>
            <person name="Pallen M.J."/>
        </authorList>
    </citation>
    <scope>NUCLEOTIDE SEQUENCE</scope>
    <source>
        <strain evidence="9">11300</strain>
    </source>
</reference>
<dbReference type="GO" id="GO:0005886">
    <property type="term" value="C:plasma membrane"/>
    <property type="evidence" value="ECO:0007669"/>
    <property type="project" value="UniProtKB-SubCell"/>
</dbReference>
<gene>
    <name evidence="9" type="ORF">IAD16_05140</name>
</gene>
<keyword evidence="2" id="KW-1003">Cell membrane</keyword>
<evidence type="ECO:0000256" key="6">
    <source>
        <dbReference type="ARBA" id="ARBA00034125"/>
    </source>
</evidence>
<evidence type="ECO:0000313" key="10">
    <source>
        <dbReference type="Proteomes" id="UP000824091"/>
    </source>
</evidence>
<dbReference type="InterPro" id="IPR010619">
    <property type="entry name" value="ThrE-like_N"/>
</dbReference>
<feature type="transmembrane region" description="Helical" evidence="7">
    <location>
        <begin position="197"/>
        <end position="215"/>
    </location>
</feature>